<keyword evidence="2" id="KW-1185">Reference proteome</keyword>
<dbReference type="EMBL" id="CM044705">
    <property type="protein sequence ID" value="KAI5662936.1"/>
    <property type="molecule type" value="Genomic_DNA"/>
</dbReference>
<sequence>MNRSLRESVIGGRNLSLASQHRRGLSVNGVNGGGGLSKDSSDENNLDLFSKSRRSLSLASSDESDVSVKFGRLSVGLGSTKQGKNGLEDLLLSTEGGKHDYDWLLTPPGTPLFSSPDANESQPAAAAPRTSSLARSVSTTKASRLSASQSSESNTRTRPARSSSVTRSSVSNTQYSSYSNKSSNILNTSSASVSSYIRPSTPTSRSSSTARPSTPSARPTLSRSSTPSKARSSPSTSSADKVRPSQNSRPSTPSSRPQIPANLSSPAARSTSRPSTPTRRNSAPSLSPASGVSSSVGRSLPSARSGASTSRPSSPSPRFRQSPQPIVLPDFPLETPPNLRTTLPDRPISAGRSRPGVAVTVKGNTENPGPASLPRRQASPVVTRGRLSEPSSRGRMLSNGHAINTTESLRSTHASELPNRKPVKSSTDGTGFGRTISKKSLDMAIRHMDIRNGTNGVRPISGSTLFPQSIRSSNTKGQVSPTFSGHASINGEVPIYHNGAATEHGDYVNRFSENGNEEEKSRFSAKLTDDIYESSRYDTILLKEDLKNTNWLHSVDDKSDQGVLFDNGFELLPEPFDPL</sequence>
<dbReference type="Proteomes" id="UP001060085">
    <property type="component" value="Linkage Group LG05"/>
</dbReference>
<gene>
    <name evidence="1" type="ORF">M9H77_22259</name>
</gene>
<organism evidence="1 2">
    <name type="scientific">Catharanthus roseus</name>
    <name type="common">Madagascar periwinkle</name>
    <name type="synonym">Vinca rosea</name>
    <dbReference type="NCBI Taxonomy" id="4058"/>
    <lineage>
        <taxon>Eukaryota</taxon>
        <taxon>Viridiplantae</taxon>
        <taxon>Streptophyta</taxon>
        <taxon>Embryophyta</taxon>
        <taxon>Tracheophyta</taxon>
        <taxon>Spermatophyta</taxon>
        <taxon>Magnoliopsida</taxon>
        <taxon>eudicotyledons</taxon>
        <taxon>Gunneridae</taxon>
        <taxon>Pentapetalae</taxon>
        <taxon>asterids</taxon>
        <taxon>lamiids</taxon>
        <taxon>Gentianales</taxon>
        <taxon>Apocynaceae</taxon>
        <taxon>Rauvolfioideae</taxon>
        <taxon>Vinceae</taxon>
        <taxon>Catharanthinae</taxon>
        <taxon>Catharanthus</taxon>
    </lineage>
</organism>
<comment type="caution">
    <text evidence="1">The sequence shown here is derived from an EMBL/GenBank/DDBJ whole genome shotgun (WGS) entry which is preliminary data.</text>
</comment>
<reference evidence="2" key="1">
    <citation type="journal article" date="2023" name="Nat. Plants">
        <title>Single-cell RNA sequencing provides a high-resolution roadmap for understanding the multicellular compartmentation of specialized metabolism.</title>
        <authorList>
            <person name="Sun S."/>
            <person name="Shen X."/>
            <person name="Li Y."/>
            <person name="Li Y."/>
            <person name="Wang S."/>
            <person name="Li R."/>
            <person name="Zhang H."/>
            <person name="Shen G."/>
            <person name="Guo B."/>
            <person name="Wei J."/>
            <person name="Xu J."/>
            <person name="St-Pierre B."/>
            <person name="Chen S."/>
            <person name="Sun C."/>
        </authorList>
    </citation>
    <scope>NUCLEOTIDE SEQUENCE [LARGE SCALE GENOMIC DNA]</scope>
</reference>
<evidence type="ECO:0000313" key="2">
    <source>
        <dbReference type="Proteomes" id="UP001060085"/>
    </source>
</evidence>
<proteinExistence type="predicted"/>
<protein>
    <submittedName>
        <fullName evidence="1">Uncharacterized protein</fullName>
    </submittedName>
</protein>
<name>A0ACC0AQD5_CATRO</name>
<accession>A0ACC0AQD5</accession>
<evidence type="ECO:0000313" key="1">
    <source>
        <dbReference type="EMBL" id="KAI5662936.1"/>
    </source>
</evidence>